<dbReference type="EMBL" id="LR796167">
    <property type="protein sequence ID" value="CAB4123031.1"/>
    <property type="molecule type" value="Genomic_DNA"/>
</dbReference>
<accession>A0A6J5KML5</accession>
<proteinExistence type="predicted"/>
<evidence type="ECO:0000313" key="1">
    <source>
        <dbReference type="EMBL" id="CAB4123031.1"/>
    </source>
</evidence>
<dbReference type="Gene3D" id="2.30.30.100">
    <property type="match status" value="1"/>
</dbReference>
<sequence length="111" mass="11694">MLITAPKNTEVGAIITCKLQNGQEVVGKVSAIDTMNLTLVKPLLLDLTMDQRTGQVSIGMTPGFLLGADWEQPVTLNRGHITAMLPAADAIKKNYITSTTGLAMPASGLVS</sequence>
<name>A0A6J5KML5_9CAUD</name>
<reference evidence="1" key="1">
    <citation type="submission" date="2020-04" db="EMBL/GenBank/DDBJ databases">
        <authorList>
            <person name="Chiriac C."/>
            <person name="Salcher M."/>
            <person name="Ghai R."/>
            <person name="Kavagutti S V."/>
        </authorList>
    </citation>
    <scope>NUCLEOTIDE SEQUENCE</scope>
</reference>
<gene>
    <name evidence="1" type="ORF">UFOVP29_190</name>
</gene>
<organism evidence="1">
    <name type="scientific">uncultured Caudovirales phage</name>
    <dbReference type="NCBI Taxonomy" id="2100421"/>
    <lineage>
        <taxon>Viruses</taxon>
        <taxon>Duplodnaviria</taxon>
        <taxon>Heunggongvirae</taxon>
        <taxon>Uroviricota</taxon>
        <taxon>Caudoviricetes</taxon>
        <taxon>Peduoviridae</taxon>
        <taxon>Maltschvirus</taxon>
        <taxon>Maltschvirus maltsch</taxon>
    </lineage>
</organism>
<protein>
    <submittedName>
        <fullName evidence="1">Uncharacterized protein</fullName>
    </submittedName>
</protein>